<dbReference type="InterPro" id="IPR002048">
    <property type="entry name" value="EF_hand_dom"/>
</dbReference>
<keyword evidence="3" id="KW-0106">Calcium</keyword>
<feature type="domain" description="EF-hand" evidence="5">
    <location>
        <begin position="226"/>
        <end position="261"/>
    </location>
</feature>
<dbReference type="PROSITE" id="PS50222">
    <property type="entry name" value="EF_HAND_2"/>
    <property type="match status" value="1"/>
</dbReference>
<accession>A0A1I8G5M2</accession>
<dbReference type="InterPro" id="IPR018247">
    <property type="entry name" value="EF_Hand_1_Ca_BS"/>
</dbReference>
<name>A0A1I8G5M2_9PLAT</name>
<dbReference type="Proteomes" id="UP000095280">
    <property type="component" value="Unplaced"/>
</dbReference>
<dbReference type="SUPFAM" id="SSF47473">
    <property type="entry name" value="EF-hand"/>
    <property type="match status" value="1"/>
</dbReference>
<evidence type="ECO:0000256" key="3">
    <source>
        <dbReference type="ARBA" id="ARBA00022837"/>
    </source>
</evidence>
<dbReference type="GO" id="GO:0005509">
    <property type="term" value="F:calcium ion binding"/>
    <property type="evidence" value="ECO:0007669"/>
    <property type="project" value="InterPro"/>
</dbReference>
<dbReference type="PROSITE" id="PS00018">
    <property type="entry name" value="EF_HAND_1"/>
    <property type="match status" value="1"/>
</dbReference>
<evidence type="ECO:0000313" key="6">
    <source>
        <dbReference type="Proteomes" id="UP000095280"/>
    </source>
</evidence>
<proteinExistence type="predicted"/>
<keyword evidence="2" id="KW-0677">Repeat</keyword>
<evidence type="ECO:0000256" key="1">
    <source>
        <dbReference type="ARBA" id="ARBA00022723"/>
    </source>
</evidence>
<organism evidence="6 7">
    <name type="scientific">Macrostomum lignano</name>
    <dbReference type="NCBI Taxonomy" id="282301"/>
    <lineage>
        <taxon>Eukaryota</taxon>
        <taxon>Metazoa</taxon>
        <taxon>Spiralia</taxon>
        <taxon>Lophotrochozoa</taxon>
        <taxon>Platyhelminthes</taxon>
        <taxon>Rhabditophora</taxon>
        <taxon>Macrostomorpha</taxon>
        <taxon>Macrostomida</taxon>
        <taxon>Macrostomidae</taxon>
        <taxon>Macrostomum</taxon>
    </lineage>
</organism>
<keyword evidence="1" id="KW-0479">Metal-binding</keyword>
<sequence length="278" mass="30579">MRELQSKQRRAFGPASGRSSDGVEDASGSDSEEAVLAFNADEDDIVTENDVAEVSGGGGGGADAKSRRSLLERCRFVRWLSRKLLRRQARSARGSFRIPGAGGGDSVKLGDAEAEQLMSLLPWMVPRTRPRPLRELAASSGLSIQLLRRLYAKFKQECPNGLMQRESFQEICGYFFPLGEASLYAGLLFDSFLALPLDDSRQQSPQPDRLCFEQLVSVMSRLSRGSLQDKLYWLFALYDADKDGQISRRDLLTVVTGVYSLCGTACRPAVLPNVTAAE</sequence>
<protein>
    <submittedName>
        <fullName evidence="7">EF-hand domain-containing protein</fullName>
    </submittedName>
</protein>
<dbReference type="PANTHER" id="PTHR23055:SF167">
    <property type="entry name" value="EF-HAND DOMAIN-CONTAINING PROTEIN"/>
    <property type="match status" value="1"/>
</dbReference>
<keyword evidence="6" id="KW-1185">Reference proteome</keyword>
<dbReference type="WBParaSite" id="maker-uti_cns_0000961-snap-gene-0.7-mRNA-1">
    <property type="protein sequence ID" value="maker-uti_cns_0000961-snap-gene-0.7-mRNA-1"/>
    <property type="gene ID" value="maker-uti_cns_0000961-snap-gene-0.7"/>
</dbReference>
<reference evidence="7" key="1">
    <citation type="submission" date="2016-11" db="UniProtKB">
        <authorList>
            <consortium name="WormBaseParasite"/>
        </authorList>
    </citation>
    <scope>IDENTIFICATION</scope>
</reference>
<dbReference type="InterPro" id="IPR011992">
    <property type="entry name" value="EF-hand-dom_pair"/>
</dbReference>
<dbReference type="Gene3D" id="1.10.238.10">
    <property type="entry name" value="EF-hand"/>
    <property type="match status" value="1"/>
</dbReference>
<evidence type="ECO:0000313" key="7">
    <source>
        <dbReference type="WBParaSite" id="maker-uti_cns_0000961-snap-gene-0.7-mRNA-1"/>
    </source>
</evidence>
<dbReference type="AlphaFoldDB" id="A0A1I8G5M2"/>
<evidence type="ECO:0000256" key="4">
    <source>
        <dbReference type="SAM" id="MobiDB-lite"/>
    </source>
</evidence>
<dbReference type="InterPro" id="IPR028846">
    <property type="entry name" value="Recoverin"/>
</dbReference>
<evidence type="ECO:0000256" key="2">
    <source>
        <dbReference type="ARBA" id="ARBA00022737"/>
    </source>
</evidence>
<dbReference type="PANTHER" id="PTHR23055">
    <property type="entry name" value="CALCIUM BINDING PROTEINS"/>
    <property type="match status" value="1"/>
</dbReference>
<evidence type="ECO:0000259" key="5">
    <source>
        <dbReference type="PROSITE" id="PS50222"/>
    </source>
</evidence>
<feature type="region of interest" description="Disordered" evidence="4">
    <location>
        <begin position="1"/>
        <end position="43"/>
    </location>
</feature>